<accession>A0A9W6CQT8</accession>
<feature type="domain" description="M23ase beta-sheet core" evidence="3">
    <location>
        <begin position="673"/>
        <end position="768"/>
    </location>
</feature>
<comment type="caution">
    <text evidence="4">The sequence shown here is derived from an EMBL/GenBank/DDBJ whole genome shotgun (WGS) entry which is preliminary data.</text>
</comment>
<dbReference type="PANTHER" id="PTHR21666:SF289">
    <property type="entry name" value="L-ALA--D-GLU ENDOPEPTIDASE"/>
    <property type="match status" value="1"/>
</dbReference>
<dbReference type="Gene3D" id="2.70.70.10">
    <property type="entry name" value="Glucose Permease (Domain IIA)"/>
    <property type="match status" value="1"/>
</dbReference>
<dbReference type="Pfam" id="PF01551">
    <property type="entry name" value="Peptidase_M23"/>
    <property type="match status" value="1"/>
</dbReference>
<feature type="compositionally biased region" description="Low complexity" evidence="2">
    <location>
        <begin position="212"/>
        <end position="222"/>
    </location>
</feature>
<feature type="region of interest" description="Disordered" evidence="2">
    <location>
        <begin position="287"/>
        <end position="337"/>
    </location>
</feature>
<organism evidence="4 5">
    <name type="scientific">Agromyces rhizosphaerae</name>
    <dbReference type="NCBI Taxonomy" id="88374"/>
    <lineage>
        <taxon>Bacteria</taxon>
        <taxon>Bacillati</taxon>
        <taxon>Actinomycetota</taxon>
        <taxon>Actinomycetes</taxon>
        <taxon>Micrococcales</taxon>
        <taxon>Microbacteriaceae</taxon>
        <taxon>Agromyces</taxon>
    </lineage>
</organism>
<reference evidence="4" key="1">
    <citation type="submission" date="2022-12" db="EMBL/GenBank/DDBJ databases">
        <title>Reference genome sequencing for broad-spectrum identification of bacterial and archaeal isolates by mass spectrometry.</title>
        <authorList>
            <person name="Sekiguchi Y."/>
            <person name="Tourlousse D.M."/>
        </authorList>
    </citation>
    <scope>NUCLEOTIDE SEQUENCE</scope>
    <source>
        <strain evidence="4">14</strain>
    </source>
</reference>
<dbReference type="PANTHER" id="PTHR21666">
    <property type="entry name" value="PEPTIDASE-RELATED"/>
    <property type="match status" value="1"/>
</dbReference>
<feature type="compositionally biased region" description="Low complexity" evidence="2">
    <location>
        <begin position="90"/>
        <end position="111"/>
    </location>
</feature>
<proteinExistence type="predicted"/>
<dbReference type="RefSeq" id="WP_281882845.1">
    <property type="nucleotide sequence ID" value="NZ_BSDP01000001.1"/>
</dbReference>
<protein>
    <recommendedName>
        <fullName evidence="3">M23ase beta-sheet core domain-containing protein</fullName>
    </recommendedName>
</protein>
<evidence type="ECO:0000259" key="3">
    <source>
        <dbReference type="Pfam" id="PF01551"/>
    </source>
</evidence>
<keyword evidence="5" id="KW-1185">Reference proteome</keyword>
<feature type="compositionally biased region" description="Low complexity" evidence="2">
    <location>
        <begin position="296"/>
        <end position="306"/>
    </location>
</feature>
<feature type="compositionally biased region" description="Low complexity" evidence="2">
    <location>
        <begin position="262"/>
        <end position="271"/>
    </location>
</feature>
<feature type="region of interest" description="Disordered" evidence="2">
    <location>
        <begin position="444"/>
        <end position="546"/>
    </location>
</feature>
<keyword evidence="1" id="KW-0732">Signal</keyword>
<dbReference type="EMBL" id="BSDP01000001">
    <property type="protein sequence ID" value="GLI26833.1"/>
    <property type="molecule type" value="Genomic_DNA"/>
</dbReference>
<sequence>MPEFPLVPDGPETGTTHAASRERPLTRRELREQQRRQEEAAEAAAYDYGTPSLDPSRSAAGSDTPVIRSTGQGWSLGGDADPVEQAPSWQPAAPQAPAYRAPEPQAPAYRAPEPRAPEYRAPEARPAAPRIPDFHVPAPAPAPAEAPLRRRRDARPRASEFESFEVEAVETEPPAPAAPAPDLSSWLQPEAQDVRPPSSRRSRRLEDEATSAPARAQAPERQAAPERRDLPAQPDAEQDLFGLRVEEAHNSAGHGSVGGTNADGAAPEAAAPGASLFGDLVFDAPETVERDERPAARGGLFSRLLGRGAGDARERSASPRRRGEARDTHDADADADRQDLAADLFGFGFEDEAVDDDRRDDAMAAEPAFDADRTFDAAPALDAEPVFLAEPAIDAEPAFEAEPAFDAAPAVDATSAPASDLDAAFGFGGAFAAADDEPELHDADVRDRDDDLHGPSALGSLFGFDEPEPAHTRTAPPGSGFAIDSTVASTRSSGRDRASSSSTARMRSADHPGLRTDSVRSAGTARPAARTHPKAKPSRDARRAARRRAAAAKGLSLVAMGFVAMITVATSLPANSLLSAEEVQAAQVAVLHENGLEPQVMHAYAGGDDSTEFTVDTENYQVATIAEYAAASGIRVDNTFTNNPYGTIQWPFPVGVHIGSYYGYRSCAGCTTNHHGIDFNPGYGAEIQAIADGVVSVAQNGGGSLGVVMMIDHVIDGQVVTSVYAHMQYDSMRFQVGDTVEVGDIVGNVGSTGLSTGPHLHFEIRIGGVEGYWVDPLAWLYENTD</sequence>
<dbReference type="InterPro" id="IPR011055">
    <property type="entry name" value="Dup_hybrid_motif"/>
</dbReference>
<dbReference type="CDD" id="cd12797">
    <property type="entry name" value="M23_peptidase"/>
    <property type="match status" value="1"/>
</dbReference>
<feature type="compositionally biased region" description="Basic and acidic residues" evidence="2">
    <location>
        <begin position="507"/>
        <end position="518"/>
    </location>
</feature>
<feature type="region of interest" description="Disordered" evidence="2">
    <location>
        <begin position="1"/>
        <end position="271"/>
    </location>
</feature>
<evidence type="ECO:0000313" key="5">
    <source>
        <dbReference type="Proteomes" id="UP001144396"/>
    </source>
</evidence>
<evidence type="ECO:0000256" key="2">
    <source>
        <dbReference type="SAM" id="MobiDB-lite"/>
    </source>
</evidence>
<feature type="compositionally biased region" description="Polar residues" evidence="2">
    <location>
        <begin position="53"/>
        <end position="73"/>
    </location>
</feature>
<name>A0A9W6CQT8_9MICO</name>
<feature type="compositionally biased region" description="Basic and acidic residues" evidence="2">
    <location>
        <begin position="444"/>
        <end position="453"/>
    </location>
</feature>
<dbReference type="AlphaFoldDB" id="A0A9W6CQT8"/>
<gene>
    <name evidence="4" type="ORF">ARHIZOSPH14_10750</name>
</gene>
<dbReference type="Proteomes" id="UP001144396">
    <property type="component" value="Unassembled WGS sequence"/>
</dbReference>
<feature type="compositionally biased region" description="Basic and acidic residues" evidence="2">
    <location>
        <begin position="310"/>
        <end position="337"/>
    </location>
</feature>
<feature type="compositionally biased region" description="Basic and acidic residues" evidence="2">
    <location>
        <begin position="112"/>
        <end position="123"/>
    </location>
</feature>
<dbReference type="GO" id="GO:0004222">
    <property type="term" value="F:metalloendopeptidase activity"/>
    <property type="evidence" value="ECO:0007669"/>
    <property type="project" value="TreeGrafter"/>
</dbReference>
<dbReference type="SUPFAM" id="SSF51261">
    <property type="entry name" value="Duplicated hybrid motif"/>
    <property type="match status" value="1"/>
</dbReference>
<dbReference type="InterPro" id="IPR016047">
    <property type="entry name" value="M23ase_b-sheet_dom"/>
</dbReference>
<feature type="compositionally biased region" description="Basic and acidic residues" evidence="2">
    <location>
        <begin position="19"/>
        <end position="39"/>
    </location>
</feature>
<evidence type="ECO:0000313" key="4">
    <source>
        <dbReference type="EMBL" id="GLI26833.1"/>
    </source>
</evidence>
<evidence type="ECO:0000256" key="1">
    <source>
        <dbReference type="ARBA" id="ARBA00022729"/>
    </source>
</evidence>
<dbReference type="InterPro" id="IPR050570">
    <property type="entry name" value="Cell_wall_metabolism_enzyme"/>
</dbReference>